<organism evidence="4 5">
    <name type="scientific">Plantactinospora alkalitolerans</name>
    <dbReference type="NCBI Taxonomy" id="2789879"/>
    <lineage>
        <taxon>Bacteria</taxon>
        <taxon>Bacillati</taxon>
        <taxon>Actinomycetota</taxon>
        <taxon>Actinomycetes</taxon>
        <taxon>Micromonosporales</taxon>
        <taxon>Micromonosporaceae</taxon>
        <taxon>Plantactinospora</taxon>
    </lineage>
</organism>
<proteinExistence type="predicted"/>
<protein>
    <submittedName>
        <fullName evidence="4">ANTAR domain-containing protein</fullName>
    </submittedName>
</protein>
<sequence length="224" mass="23197">MSVAHVCAAAVVGVGVDGAGVTVMVSPAVRDSVHATDHVAGELEEWQLTFGEGPCVDAFAVGGPVLVVDLGSPDFLARWPAFTPAALNSGVGALFALPVQVGAIRLGVLDLYRVRPGPLSPAELADALAFADAAGTLLFDEAGIRPTTVAVAGQGDDPTAHHAQVYQATGMLLVQLGSSAEAAFARLRAYAYAHDRRLGDVARDVVERRLRLRPDPPGDDDDGR</sequence>
<dbReference type="Pfam" id="PF01590">
    <property type="entry name" value="GAF"/>
    <property type="match status" value="1"/>
</dbReference>
<dbReference type="InterPro" id="IPR005561">
    <property type="entry name" value="ANTAR"/>
</dbReference>
<evidence type="ECO:0000256" key="2">
    <source>
        <dbReference type="ARBA" id="ARBA00023163"/>
    </source>
</evidence>
<dbReference type="Proteomes" id="UP000638560">
    <property type="component" value="Unassembled WGS sequence"/>
</dbReference>
<evidence type="ECO:0000313" key="4">
    <source>
        <dbReference type="EMBL" id="MBF9131255.1"/>
    </source>
</evidence>
<dbReference type="InterPro" id="IPR029016">
    <property type="entry name" value="GAF-like_dom_sf"/>
</dbReference>
<dbReference type="SUPFAM" id="SSF55781">
    <property type="entry name" value="GAF domain-like"/>
    <property type="match status" value="1"/>
</dbReference>
<dbReference type="PIRSF" id="PIRSF036625">
    <property type="entry name" value="GAF_ANTAR"/>
    <property type="match status" value="1"/>
</dbReference>
<evidence type="ECO:0000256" key="1">
    <source>
        <dbReference type="ARBA" id="ARBA00023015"/>
    </source>
</evidence>
<evidence type="ECO:0000313" key="5">
    <source>
        <dbReference type="Proteomes" id="UP000638560"/>
    </source>
</evidence>
<keyword evidence="1" id="KW-0805">Transcription regulation</keyword>
<dbReference type="SMART" id="SM01012">
    <property type="entry name" value="ANTAR"/>
    <property type="match status" value="1"/>
</dbReference>
<dbReference type="EMBL" id="JADPUN010000185">
    <property type="protein sequence ID" value="MBF9131255.1"/>
    <property type="molecule type" value="Genomic_DNA"/>
</dbReference>
<accession>A0ABS0GYG6</accession>
<comment type="caution">
    <text evidence="4">The sequence shown here is derived from an EMBL/GenBank/DDBJ whole genome shotgun (WGS) entry which is preliminary data.</text>
</comment>
<dbReference type="PROSITE" id="PS50921">
    <property type="entry name" value="ANTAR"/>
    <property type="match status" value="1"/>
</dbReference>
<keyword evidence="2" id="KW-0804">Transcription</keyword>
<feature type="domain" description="ANTAR" evidence="3">
    <location>
        <begin position="145"/>
        <end position="206"/>
    </location>
</feature>
<dbReference type="InterPro" id="IPR003018">
    <property type="entry name" value="GAF"/>
</dbReference>
<dbReference type="InterPro" id="IPR036388">
    <property type="entry name" value="WH-like_DNA-bd_sf"/>
</dbReference>
<dbReference type="Gene3D" id="1.10.10.10">
    <property type="entry name" value="Winged helix-like DNA-binding domain superfamily/Winged helix DNA-binding domain"/>
    <property type="match status" value="1"/>
</dbReference>
<dbReference type="Pfam" id="PF03861">
    <property type="entry name" value="ANTAR"/>
    <property type="match status" value="1"/>
</dbReference>
<dbReference type="Gene3D" id="3.30.450.40">
    <property type="match status" value="1"/>
</dbReference>
<keyword evidence="5" id="KW-1185">Reference proteome</keyword>
<reference evidence="4 5" key="1">
    <citation type="submission" date="2020-11" db="EMBL/GenBank/DDBJ databases">
        <title>A novel isolate from a Black sea contaminated sediment with potential to produce alkanes: Plantactinospora alkalitolerans sp. nov.</title>
        <authorList>
            <person name="Carro L."/>
            <person name="Veyisoglu A."/>
            <person name="Guven K."/>
            <person name="Schumann P."/>
            <person name="Klenk H.-P."/>
            <person name="Sahin N."/>
        </authorList>
    </citation>
    <scope>NUCLEOTIDE SEQUENCE [LARGE SCALE GENOMIC DNA]</scope>
    <source>
        <strain evidence="4 5">S1510</strain>
    </source>
</reference>
<gene>
    <name evidence="4" type="ORF">I0C86_20150</name>
</gene>
<name>A0ABS0GYG6_9ACTN</name>
<evidence type="ECO:0000259" key="3">
    <source>
        <dbReference type="PROSITE" id="PS50921"/>
    </source>
</evidence>
<dbReference type="InterPro" id="IPR012074">
    <property type="entry name" value="GAF_ANTAR"/>
</dbReference>